<dbReference type="InterPro" id="IPR031760">
    <property type="entry name" value="Cep3_C"/>
</dbReference>
<organism evidence="5 6">
    <name type="scientific">Zygosaccharomyces bailii (strain CLIB 213 / ATCC 58445 / CBS 680 / BCRC 21525 / NBRC 1098 / NCYC 1416 / NRRL Y-2227)</name>
    <dbReference type="NCBI Taxonomy" id="1333698"/>
    <lineage>
        <taxon>Eukaryota</taxon>
        <taxon>Fungi</taxon>
        <taxon>Dikarya</taxon>
        <taxon>Ascomycota</taxon>
        <taxon>Saccharomycotina</taxon>
        <taxon>Saccharomycetes</taxon>
        <taxon>Saccharomycetales</taxon>
        <taxon>Saccharomycetaceae</taxon>
        <taxon>Zygosaccharomyces</taxon>
    </lineage>
</organism>
<keyword evidence="2" id="KW-0539">Nucleus</keyword>
<dbReference type="OrthoDB" id="1747771at2759"/>
<dbReference type="PROSITE" id="PS00463">
    <property type="entry name" value="ZN2_CY6_FUNGAL_1"/>
    <property type="match status" value="1"/>
</dbReference>
<evidence type="ECO:0000256" key="1">
    <source>
        <dbReference type="ARBA" id="ARBA00004123"/>
    </source>
</evidence>
<keyword evidence="6" id="KW-1185">Reference proteome</keyword>
<dbReference type="PANTHER" id="PTHR31001">
    <property type="entry name" value="UNCHARACTERIZED TRANSCRIPTIONAL REGULATORY PROTEIN"/>
    <property type="match status" value="1"/>
</dbReference>
<dbReference type="PANTHER" id="PTHR31001:SF90">
    <property type="entry name" value="CENTROMERE DNA-BINDING PROTEIN COMPLEX CBF3 SUBUNIT B"/>
    <property type="match status" value="1"/>
</dbReference>
<keyword evidence="3" id="KW-0812">Transmembrane</keyword>
<dbReference type="CDD" id="cd00067">
    <property type="entry name" value="GAL4"/>
    <property type="match status" value="1"/>
</dbReference>
<evidence type="ECO:0000313" key="6">
    <source>
        <dbReference type="Proteomes" id="UP000019375"/>
    </source>
</evidence>
<evidence type="ECO:0000259" key="4">
    <source>
        <dbReference type="PROSITE" id="PS50048"/>
    </source>
</evidence>
<feature type="domain" description="Zn(2)-C6 fungal-type" evidence="4">
    <location>
        <begin position="11"/>
        <end position="42"/>
    </location>
</feature>
<dbReference type="SMART" id="SM00066">
    <property type="entry name" value="GAL4"/>
    <property type="match status" value="1"/>
</dbReference>
<dbReference type="AlphaFoldDB" id="A0A8J2T3N3"/>
<evidence type="ECO:0000256" key="2">
    <source>
        <dbReference type="ARBA" id="ARBA00023242"/>
    </source>
</evidence>
<dbReference type="Proteomes" id="UP000019375">
    <property type="component" value="Unassembled WGS sequence"/>
</dbReference>
<protein>
    <submittedName>
        <fullName evidence="5">BN860_03664g1_1</fullName>
    </submittedName>
</protein>
<sequence>MFTGVKKGKHPCNVCAKRKVKCDRLIPCTNCVKRGQENECVQASKKGVKEADNNKGLFLFWPTYEYWVVDIGLLKFQYYEPTAQFEDFPSRSEEMELVLKFVNVTQSYKLLDYSMERLGSLYFGCLADISEIYVRLEDYWQRRDDDIRPNIDECYWDILLWTLFTQAIYYMTPDNLRSIFPEEEVRQLLGQDSAVWTESLQLAFLQSFTRCVITQLYKANFMAHPDIRVVQIFLILCNTTFSISNSLLSNSLLIECFHIAKMFHVDDFRPLINDSTAMRLTKLTCEKLWYRLCTLDYLQTCPQRSINFHCEISSLLQHAAYLEDLPNTDIYESEDHFEVLYWKLLSLDRDLEQYSKSMSKPPLKTLDAIKRQTEIFYVKITNSSEEQSFNSDIEKFLANLILKSVCWKLYKMYFIFYDTSNALALMLHYTQSLISLLVNNVNVKKNAYFNKHPLVLCFLSKVAIFYAFANIMIPSIEVEQILSDLKELLANFPSIFGTKVENLKYLVDRFDELATLWKKVRMIDTNNSLKHPVTKVLKNDVKRIYELSHRRPSLIRGAGLLRSKPLLYDEDFSDENEESEDYKTIVSEFEEDFNIDSIVT</sequence>
<name>A0A8J2T3N3_ZYGB2</name>
<dbReference type="InterPro" id="IPR001138">
    <property type="entry name" value="Zn2Cys6_DnaBD"/>
</dbReference>
<comment type="subcellular location">
    <subcellularLocation>
        <location evidence="1">Nucleus</location>
    </subcellularLocation>
</comment>
<keyword evidence="3" id="KW-1133">Transmembrane helix</keyword>
<gene>
    <name evidence="5" type="ORF">BN860_03664g</name>
</gene>
<proteinExistence type="predicted"/>
<dbReference type="Pfam" id="PF16846">
    <property type="entry name" value="Cep3"/>
    <property type="match status" value="1"/>
</dbReference>
<evidence type="ECO:0000313" key="5">
    <source>
        <dbReference type="EMBL" id="CDF87317.1"/>
    </source>
</evidence>
<dbReference type="GO" id="GO:0008270">
    <property type="term" value="F:zinc ion binding"/>
    <property type="evidence" value="ECO:0007669"/>
    <property type="project" value="InterPro"/>
</dbReference>
<dbReference type="InterPro" id="IPR050613">
    <property type="entry name" value="Sec_Metabolite_Reg"/>
</dbReference>
<dbReference type="InterPro" id="IPR036864">
    <property type="entry name" value="Zn2-C6_fun-type_DNA-bd_sf"/>
</dbReference>
<accession>A0A8J2T3N3</accession>
<dbReference type="PROSITE" id="PS50048">
    <property type="entry name" value="ZN2_CY6_FUNGAL_2"/>
    <property type="match status" value="1"/>
</dbReference>
<dbReference type="EMBL" id="HG316454">
    <property type="protein sequence ID" value="CDF87317.1"/>
    <property type="molecule type" value="Genomic_DNA"/>
</dbReference>
<dbReference type="GO" id="GO:0005634">
    <property type="term" value="C:nucleus"/>
    <property type="evidence" value="ECO:0007669"/>
    <property type="project" value="UniProtKB-SubCell"/>
</dbReference>
<feature type="transmembrane region" description="Helical" evidence="3">
    <location>
        <begin position="453"/>
        <end position="473"/>
    </location>
</feature>
<dbReference type="Pfam" id="PF00172">
    <property type="entry name" value="Zn_clus"/>
    <property type="match status" value="1"/>
</dbReference>
<dbReference type="GO" id="GO:0000981">
    <property type="term" value="F:DNA-binding transcription factor activity, RNA polymerase II-specific"/>
    <property type="evidence" value="ECO:0007669"/>
    <property type="project" value="InterPro"/>
</dbReference>
<dbReference type="Gene3D" id="4.10.240.10">
    <property type="entry name" value="Zn(2)-C6 fungal-type DNA-binding domain"/>
    <property type="match status" value="1"/>
</dbReference>
<keyword evidence="3" id="KW-0472">Membrane</keyword>
<feature type="transmembrane region" description="Helical" evidence="3">
    <location>
        <begin position="422"/>
        <end position="441"/>
    </location>
</feature>
<reference evidence="6" key="1">
    <citation type="journal article" date="2013" name="Genome Announc.">
        <title>Genome sequence of the food spoilage yeast Zygosaccharomyces bailii CLIB 213(T).</title>
        <authorList>
            <person name="Galeote V."/>
            <person name="Bigey F."/>
            <person name="Devillers H."/>
            <person name="Neuveglise C."/>
            <person name="Dequin S."/>
        </authorList>
    </citation>
    <scope>NUCLEOTIDE SEQUENCE [LARGE SCALE GENOMIC DNA]</scope>
    <source>
        <strain evidence="6">CLIB 213 / ATCC 58445 / CBS 680 / CCRC 21525 / NBRC 1098 / NCYC 1416 / NRRL Y-2227</strain>
    </source>
</reference>
<evidence type="ECO:0000256" key="3">
    <source>
        <dbReference type="SAM" id="Phobius"/>
    </source>
</evidence>
<dbReference type="SUPFAM" id="SSF57701">
    <property type="entry name" value="Zn2/Cys6 DNA-binding domain"/>
    <property type="match status" value="1"/>
</dbReference>